<keyword evidence="4" id="KW-0597">Phosphoprotein</keyword>
<dbReference type="SUPFAM" id="SSF52172">
    <property type="entry name" value="CheY-like"/>
    <property type="match status" value="1"/>
</dbReference>
<evidence type="ECO:0000256" key="6">
    <source>
        <dbReference type="SAM" id="Phobius"/>
    </source>
</evidence>
<dbReference type="PROSITE" id="PS50110">
    <property type="entry name" value="RESPONSE_REGULATORY"/>
    <property type="match status" value="1"/>
</dbReference>
<reference evidence="9 10" key="1">
    <citation type="journal article" date="2019" name="Nat. Microbiol.">
        <title>Mediterranean grassland soil C-N compound turnover is dependent on rainfall and depth, and is mediated by genomically divergent microorganisms.</title>
        <authorList>
            <person name="Diamond S."/>
            <person name="Andeer P.F."/>
            <person name="Li Z."/>
            <person name="Crits-Christoph A."/>
            <person name="Burstein D."/>
            <person name="Anantharaman K."/>
            <person name="Lane K.R."/>
            <person name="Thomas B.C."/>
            <person name="Pan C."/>
            <person name="Northen T.R."/>
            <person name="Banfield J.F."/>
        </authorList>
    </citation>
    <scope>NUCLEOTIDE SEQUENCE [LARGE SCALE GENOMIC DNA]</scope>
    <source>
        <strain evidence="9">WS_10</strain>
    </source>
</reference>
<dbReference type="InterPro" id="IPR001482">
    <property type="entry name" value="T2SS/T4SS_dom"/>
</dbReference>
<dbReference type="Pfam" id="PF00437">
    <property type="entry name" value="T2SSE"/>
    <property type="match status" value="1"/>
</dbReference>
<evidence type="ECO:0000256" key="3">
    <source>
        <dbReference type="ARBA" id="ARBA00022840"/>
    </source>
</evidence>
<evidence type="ECO:0000313" key="10">
    <source>
        <dbReference type="Proteomes" id="UP000319836"/>
    </source>
</evidence>
<dbReference type="Pfam" id="PF05157">
    <property type="entry name" value="MshEN"/>
    <property type="match status" value="1"/>
</dbReference>
<dbReference type="InterPro" id="IPR037257">
    <property type="entry name" value="T2SS_E_N_sf"/>
</dbReference>
<evidence type="ECO:0000259" key="7">
    <source>
        <dbReference type="PROSITE" id="PS50109"/>
    </source>
</evidence>
<dbReference type="EMBL" id="VBPA01000123">
    <property type="protein sequence ID" value="TMQ71479.1"/>
    <property type="molecule type" value="Genomic_DNA"/>
</dbReference>
<dbReference type="GO" id="GO:0005886">
    <property type="term" value="C:plasma membrane"/>
    <property type="evidence" value="ECO:0007669"/>
    <property type="project" value="TreeGrafter"/>
</dbReference>
<dbReference type="Pfam" id="PF00512">
    <property type="entry name" value="HisKA"/>
    <property type="match status" value="1"/>
</dbReference>
<comment type="caution">
    <text evidence="9">The sequence shown here is derived from an EMBL/GenBank/DDBJ whole genome shotgun (WGS) entry which is preliminary data.</text>
</comment>
<feature type="domain" description="Response regulatory" evidence="8">
    <location>
        <begin position="913"/>
        <end position="1030"/>
    </location>
</feature>
<dbReference type="AlphaFoldDB" id="A0A538U709"/>
<feature type="transmembrane region" description="Helical" evidence="6">
    <location>
        <begin position="69"/>
        <end position="92"/>
    </location>
</feature>
<accession>A0A538U709</accession>
<proteinExistence type="inferred from homology"/>
<dbReference type="PROSITE" id="PS50109">
    <property type="entry name" value="HIS_KIN"/>
    <property type="match status" value="1"/>
</dbReference>
<dbReference type="Gene3D" id="3.30.565.10">
    <property type="entry name" value="Histidine kinase-like ATPase, C-terminal domain"/>
    <property type="match status" value="1"/>
</dbReference>
<keyword evidence="6" id="KW-0472">Membrane</keyword>
<feature type="domain" description="Histidine kinase" evidence="7">
    <location>
        <begin position="116"/>
        <end position="239"/>
    </location>
</feature>
<keyword evidence="3" id="KW-0067">ATP-binding</keyword>
<dbReference type="SMART" id="SM00448">
    <property type="entry name" value="REC"/>
    <property type="match status" value="1"/>
</dbReference>
<dbReference type="Gene3D" id="3.30.450.90">
    <property type="match status" value="1"/>
</dbReference>
<dbReference type="SUPFAM" id="SSF160246">
    <property type="entry name" value="EspE N-terminal domain-like"/>
    <property type="match status" value="1"/>
</dbReference>
<dbReference type="SMART" id="SM00388">
    <property type="entry name" value="HisKA"/>
    <property type="match status" value="1"/>
</dbReference>
<organism evidence="9 10">
    <name type="scientific">Eiseniibacteriota bacterium</name>
    <dbReference type="NCBI Taxonomy" id="2212470"/>
    <lineage>
        <taxon>Bacteria</taxon>
        <taxon>Candidatus Eiseniibacteriota</taxon>
    </lineage>
</organism>
<dbReference type="Gene3D" id="3.40.50.300">
    <property type="entry name" value="P-loop containing nucleotide triphosphate hydrolases"/>
    <property type="match status" value="1"/>
</dbReference>
<dbReference type="SUPFAM" id="SSF55874">
    <property type="entry name" value="ATPase domain of HSP90 chaperone/DNA topoisomerase II/histidine kinase"/>
    <property type="match status" value="1"/>
</dbReference>
<evidence type="ECO:0000256" key="1">
    <source>
        <dbReference type="ARBA" id="ARBA00006611"/>
    </source>
</evidence>
<dbReference type="InterPro" id="IPR027417">
    <property type="entry name" value="P-loop_NTPase"/>
</dbReference>
<dbReference type="SUPFAM" id="SSF47384">
    <property type="entry name" value="Homodimeric domain of signal transducing histidine kinase"/>
    <property type="match status" value="1"/>
</dbReference>
<dbReference type="SUPFAM" id="SSF52540">
    <property type="entry name" value="P-loop containing nucleoside triphosphate hydrolases"/>
    <property type="match status" value="1"/>
</dbReference>
<dbReference type="GO" id="GO:0016887">
    <property type="term" value="F:ATP hydrolysis activity"/>
    <property type="evidence" value="ECO:0007669"/>
    <property type="project" value="TreeGrafter"/>
</dbReference>
<dbReference type="InterPro" id="IPR003661">
    <property type="entry name" value="HisK_dim/P_dom"/>
</dbReference>
<dbReference type="CDD" id="cd01129">
    <property type="entry name" value="PulE-GspE-like"/>
    <property type="match status" value="1"/>
</dbReference>
<evidence type="ECO:0000313" key="9">
    <source>
        <dbReference type="EMBL" id="TMQ71479.1"/>
    </source>
</evidence>
<dbReference type="InterPro" id="IPR011006">
    <property type="entry name" value="CheY-like_superfamily"/>
</dbReference>
<evidence type="ECO:0000256" key="4">
    <source>
        <dbReference type="PROSITE-ProRule" id="PRU00169"/>
    </source>
</evidence>
<feature type="modified residue" description="4-aspartylphosphate" evidence="4">
    <location>
        <position position="963"/>
    </location>
</feature>
<dbReference type="Pfam" id="PF00072">
    <property type="entry name" value="Response_reg"/>
    <property type="match status" value="1"/>
</dbReference>
<feature type="region of interest" description="Disordered" evidence="5">
    <location>
        <begin position="875"/>
        <end position="915"/>
    </location>
</feature>
<evidence type="ECO:0000256" key="5">
    <source>
        <dbReference type="SAM" id="MobiDB-lite"/>
    </source>
</evidence>
<feature type="region of interest" description="Disordered" evidence="5">
    <location>
        <begin position="240"/>
        <end position="301"/>
    </location>
</feature>
<gene>
    <name evidence="9" type="ORF">E6K80_05510</name>
</gene>
<dbReference type="SMART" id="SM00382">
    <property type="entry name" value="AAA"/>
    <property type="match status" value="1"/>
</dbReference>
<dbReference type="InterPro" id="IPR005467">
    <property type="entry name" value="His_kinase_dom"/>
</dbReference>
<dbReference type="PANTHER" id="PTHR30258:SF2">
    <property type="entry name" value="COMG OPERON PROTEIN 1"/>
    <property type="match status" value="1"/>
</dbReference>
<dbReference type="InterPro" id="IPR036890">
    <property type="entry name" value="HATPase_C_sf"/>
</dbReference>
<sequence length="1035" mass="110878">MTPLDTLAHEAVIEAYRGRTVVSAVYGRGPDALRAGLAPVTRDGRVVAVVVVEARPDYLADLGRPSRSLWLTSGVIGLALAILGVVIFRLAWSSVILERRLSRAENLAAMGRLTATLAHEIKNPLAIIRGSAQRLSKLAPDARRMSDNVVEETDRLSRTVGRYLQFARPAGGGDRGDAVTSLDATLALLEGEMAARQVEVHRAESPHEAEVPLDTESLRQVYLNLLLNALEAMPEGGRLDAGAGPAVREHEGAGLGPRPVPDPSPARVRGRHVGDREHGRAGHSLHGSPAAHQGESSMSTSGSHWLQDVVRDAGLPGAERLSIPRRTGTPEAWDMARGACGVSAEDLARHVARHFHLELADLGSAEQAAIQLLPERLAQQHRLHPLRQDDRQFVVATADPTDLLAEKDVSFATGRSAVFEVAPPAAIQEALTRLYGMSAERELDMPDELTHAVEVVEDMGPEAVDAREAEAAPVVRLTNFILRDAVRSRASDIHLEPGRGEGTVRFRIDGVMRVHMRLPMRAMHRVISRVKVIARLDIADRLRPQDGRTRVMVEGRTVELRVSTVPTREAEKAVLRVLAQSGSQRVNEIFLPEGDVPLIEELVRHRDGIVIVTGPTGSGKTTTLYAIVRELANGEVNVMTVEDPVEYEIPGITQIQVEPRRNVTFATALRAILRQDPDIILVGEIRDLETAEVALQASMTGHLVLGTLHTNHAAGAISRLADLGVDRPSLGGTLRGVIAQRLVRRLCPDCASPVANKLSEGEELLAKRFGANPAARAVGCVNCGQSGYVGRLPITEVLRMNLDLVDRVVRGAASPELERAARAAGMHTLRDSALERVRRGDTTLEEVERVLGERAGEASATPVAAPALAPPATASAPALSLVPPPVADVPPDNKKRGRKTKNEESSDPPPHTRVLVVDDDPVHRSLACRALEKAGFEVDEAGSGAAALEKAGTGNPYALVVTDLNMPGLGGREVVACLRALPSTAGMSIVVATSEDGAAAEAQLIEAGADDYIRKPLEPARFVARVKAALRRAAA</sequence>
<dbReference type="InterPro" id="IPR036097">
    <property type="entry name" value="HisK_dim/P_sf"/>
</dbReference>
<comment type="similarity">
    <text evidence="1">Belongs to the GSP E family.</text>
</comment>
<protein>
    <submittedName>
        <fullName evidence="9">Response regulator</fullName>
    </submittedName>
</protein>
<dbReference type="InterPro" id="IPR003593">
    <property type="entry name" value="AAA+_ATPase"/>
</dbReference>
<name>A0A538U709_UNCEI</name>
<dbReference type="InterPro" id="IPR001789">
    <property type="entry name" value="Sig_transdc_resp-reg_receiver"/>
</dbReference>
<dbReference type="Gene3D" id="3.40.50.2300">
    <property type="match status" value="1"/>
</dbReference>
<dbReference type="GO" id="GO:0005524">
    <property type="term" value="F:ATP binding"/>
    <property type="evidence" value="ECO:0007669"/>
    <property type="project" value="UniProtKB-KW"/>
</dbReference>
<dbReference type="PROSITE" id="PS00662">
    <property type="entry name" value="T2SP_E"/>
    <property type="match status" value="1"/>
</dbReference>
<evidence type="ECO:0000259" key="8">
    <source>
        <dbReference type="PROSITE" id="PS50110"/>
    </source>
</evidence>
<dbReference type="InterPro" id="IPR007831">
    <property type="entry name" value="T2SS_GspE_N"/>
</dbReference>
<evidence type="ECO:0000256" key="2">
    <source>
        <dbReference type="ARBA" id="ARBA00022741"/>
    </source>
</evidence>
<dbReference type="Proteomes" id="UP000319836">
    <property type="component" value="Unassembled WGS sequence"/>
</dbReference>
<keyword evidence="2" id="KW-0547">Nucleotide-binding</keyword>
<keyword evidence="6" id="KW-1133">Transmembrane helix</keyword>
<dbReference type="CDD" id="cd00082">
    <property type="entry name" value="HisKA"/>
    <property type="match status" value="1"/>
</dbReference>
<dbReference type="PANTHER" id="PTHR30258">
    <property type="entry name" value="TYPE II SECRETION SYSTEM PROTEIN GSPE-RELATED"/>
    <property type="match status" value="1"/>
</dbReference>
<dbReference type="Gene3D" id="1.10.287.130">
    <property type="match status" value="1"/>
</dbReference>
<keyword evidence="6" id="KW-0812">Transmembrane</keyword>
<dbReference type="Gene3D" id="3.30.300.160">
    <property type="entry name" value="Type II secretion system, protein E, N-terminal domain"/>
    <property type="match status" value="1"/>
</dbReference>
<dbReference type="GO" id="GO:0000155">
    <property type="term" value="F:phosphorelay sensor kinase activity"/>
    <property type="evidence" value="ECO:0007669"/>
    <property type="project" value="InterPro"/>
</dbReference>